<accession>A0ABX1GBL9</accession>
<evidence type="ECO:0000313" key="4">
    <source>
        <dbReference type="Proteomes" id="UP000765845"/>
    </source>
</evidence>
<organism evidence="3 4">
    <name type="scientific">Spongiibacter thalassae</name>
    <dbReference type="NCBI Taxonomy" id="2721624"/>
    <lineage>
        <taxon>Bacteria</taxon>
        <taxon>Pseudomonadati</taxon>
        <taxon>Pseudomonadota</taxon>
        <taxon>Gammaproteobacteria</taxon>
        <taxon>Cellvibrionales</taxon>
        <taxon>Spongiibacteraceae</taxon>
        <taxon>Spongiibacter</taxon>
    </lineage>
</organism>
<dbReference type="RefSeq" id="WP_168449081.1">
    <property type="nucleotide sequence ID" value="NZ_JAAWWK010000001.1"/>
</dbReference>
<evidence type="ECO:0000256" key="1">
    <source>
        <dbReference type="SAM" id="Phobius"/>
    </source>
</evidence>
<keyword evidence="1" id="KW-0472">Membrane</keyword>
<feature type="transmembrane region" description="Helical" evidence="1">
    <location>
        <begin position="71"/>
        <end position="96"/>
    </location>
</feature>
<keyword evidence="2" id="KW-0732">Signal</keyword>
<gene>
    <name evidence="3" type="ORF">HCU74_03925</name>
</gene>
<evidence type="ECO:0008006" key="5">
    <source>
        <dbReference type="Google" id="ProtNLM"/>
    </source>
</evidence>
<protein>
    <recommendedName>
        <fullName evidence="5">DUF1475 domain-containing protein</fullName>
    </recommendedName>
</protein>
<evidence type="ECO:0000256" key="2">
    <source>
        <dbReference type="SAM" id="SignalP"/>
    </source>
</evidence>
<feature type="signal peptide" evidence="2">
    <location>
        <begin position="1"/>
        <end position="24"/>
    </location>
</feature>
<reference evidence="3 4" key="1">
    <citation type="submission" date="2020-04" db="EMBL/GenBank/DDBJ databases">
        <authorList>
            <person name="Yoon J."/>
        </authorList>
    </citation>
    <scope>NUCLEOTIDE SEQUENCE [LARGE SCALE GENOMIC DNA]</scope>
    <source>
        <strain evidence="3 4">KMU-166</strain>
    </source>
</reference>
<keyword evidence="1" id="KW-1133">Transmembrane helix</keyword>
<proteinExistence type="predicted"/>
<keyword evidence="1" id="KW-0812">Transmembrane</keyword>
<feature type="chain" id="PRO_5046482549" description="DUF1475 domain-containing protein" evidence="2">
    <location>
        <begin position="25"/>
        <end position="111"/>
    </location>
</feature>
<name>A0ABX1GBL9_9GAMM</name>
<dbReference type="EMBL" id="JAAWWK010000001">
    <property type="protein sequence ID" value="NKI16566.1"/>
    <property type="molecule type" value="Genomic_DNA"/>
</dbReference>
<dbReference type="Proteomes" id="UP000765845">
    <property type="component" value="Unassembled WGS sequence"/>
</dbReference>
<sequence length="111" mass="12032">MKVFQFFLVVCWLGVAAVTAVAFAEQGMAAGQVFVSDIQQLNWRAQFNVDFFAHLLLMGLWVAWRARFSALGIVTGVACVLGGGLVSLIYILVAALRCGGDVQKLLLGQRL</sequence>
<comment type="caution">
    <text evidence="3">The sequence shown here is derived from an EMBL/GenBank/DDBJ whole genome shotgun (WGS) entry which is preliminary data.</text>
</comment>
<evidence type="ECO:0000313" key="3">
    <source>
        <dbReference type="EMBL" id="NKI16566.1"/>
    </source>
</evidence>
<keyword evidence="4" id="KW-1185">Reference proteome</keyword>
<feature type="transmembrane region" description="Helical" evidence="1">
    <location>
        <begin position="45"/>
        <end position="64"/>
    </location>
</feature>